<comment type="caution">
    <text evidence="2">The sequence shown here is derived from an EMBL/GenBank/DDBJ whole genome shotgun (WGS) entry which is preliminary data.</text>
</comment>
<sequence length="614" mass="68951">MRRFLQLSWIMLLTLFATSITHAQNESGETPQPEMVKVTFKAEPADLAKSLQVKYNTSGFKYKVLPEDGMIEPGKTIRAYIEPKEGIVLKKFTVNGKDYEGKTIGSETKPYIQITVNENTDIVAVLEKPKPGEGSVKYLMQGGDETCKVQGYLATMNEDGTFTPDRSQPFDSEKILPENQLFVIEATPGSNFIIKNWTYEGSIMQNPDESIFTETQLPGMIIKNLNPEIIVTFEKKPQPEMVKVTLKAEPADLAKSLQVKYKSQDDEEFSATNEEGLVIKDATVRASVELQANATLIKFVINEEDFTGDIHELNGLKYIEIKADKALEIKAILKKTLPTFTFDIKGDNATKANATITVMKQKKNDKGKWTDESEVKSGDEIEPGQHLSIKAKYDNGFIIKNWLNNGEVVMHTSKQGDTFVSTFNPLFFDMTDDDTKIEIELDIPNITWVMNLPQGLSKADKKQFAITVKDGENKIFGQKMEGFKYGYYMDNLEGKKITLEAQLPEGYQPNWSINSKEIDDHKPTITIDADKQLDIALSFASTEGIESIEHLTKIYTTTNKIAIETNTNEQYAIYSLDGRLIQKGITTEETTMVEAEAGTYMVVLQGNTQKVVVR</sequence>
<feature type="chain" id="PRO_5045731367" evidence="1">
    <location>
        <begin position="24"/>
        <end position="614"/>
    </location>
</feature>
<keyword evidence="1" id="KW-0732">Signal</keyword>
<protein>
    <submittedName>
        <fullName evidence="2">T9SS type A sorting domain-containing protein</fullName>
    </submittedName>
</protein>
<dbReference type="EMBL" id="JBHSGO010000036">
    <property type="protein sequence ID" value="MFC4665377.1"/>
    <property type="molecule type" value="Genomic_DNA"/>
</dbReference>
<keyword evidence="3" id="KW-1185">Reference proteome</keyword>
<accession>A0ABV9K5T0</accession>
<reference evidence="3" key="1">
    <citation type="journal article" date="2019" name="Int. J. Syst. Evol. Microbiol.">
        <title>The Global Catalogue of Microorganisms (GCM) 10K type strain sequencing project: providing services to taxonomists for standard genome sequencing and annotation.</title>
        <authorList>
            <consortium name="The Broad Institute Genomics Platform"/>
            <consortium name="The Broad Institute Genome Sequencing Center for Infectious Disease"/>
            <person name="Wu L."/>
            <person name="Ma J."/>
        </authorList>
    </citation>
    <scope>NUCLEOTIDE SEQUENCE [LARGE SCALE GENOMIC DNA]</scope>
    <source>
        <strain evidence="3">CGMCC 4.7357</strain>
    </source>
</reference>
<evidence type="ECO:0000256" key="1">
    <source>
        <dbReference type="SAM" id="SignalP"/>
    </source>
</evidence>
<dbReference type="Proteomes" id="UP001596020">
    <property type="component" value="Unassembled WGS sequence"/>
</dbReference>
<organism evidence="2 3">
    <name type="scientific">Falsiporphyromonas endometrii</name>
    <dbReference type="NCBI Taxonomy" id="1387297"/>
    <lineage>
        <taxon>Bacteria</taxon>
        <taxon>Pseudomonadati</taxon>
        <taxon>Bacteroidota</taxon>
        <taxon>Bacteroidia</taxon>
        <taxon>Bacteroidales</taxon>
        <taxon>Porphyromonadaceae</taxon>
        <taxon>Falsiporphyromonas</taxon>
    </lineage>
</organism>
<feature type="signal peptide" evidence="1">
    <location>
        <begin position="1"/>
        <end position="23"/>
    </location>
</feature>
<gene>
    <name evidence="2" type="ORF">ACFO3G_01920</name>
</gene>
<dbReference type="RefSeq" id="WP_380077449.1">
    <property type="nucleotide sequence ID" value="NZ_JBHSGO010000036.1"/>
</dbReference>
<evidence type="ECO:0000313" key="3">
    <source>
        <dbReference type="Proteomes" id="UP001596020"/>
    </source>
</evidence>
<evidence type="ECO:0000313" key="2">
    <source>
        <dbReference type="EMBL" id="MFC4665377.1"/>
    </source>
</evidence>
<name>A0ABV9K5T0_9PORP</name>
<proteinExistence type="predicted"/>